<keyword evidence="1" id="KW-0812">Transmembrane</keyword>
<feature type="transmembrane region" description="Helical" evidence="1">
    <location>
        <begin position="34"/>
        <end position="54"/>
    </location>
</feature>
<dbReference type="InterPro" id="IPR046550">
    <property type="entry name" value="DUF6704"/>
</dbReference>
<evidence type="ECO:0000313" key="3">
    <source>
        <dbReference type="Proteomes" id="UP000626982"/>
    </source>
</evidence>
<comment type="caution">
    <text evidence="2">The sequence shown here is derived from an EMBL/GenBank/DDBJ whole genome shotgun (WGS) entry which is preliminary data.</text>
</comment>
<dbReference type="RefSeq" id="WP_373284733.1">
    <property type="nucleotide sequence ID" value="NZ_BAABBD010000002.1"/>
</dbReference>
<keyword evidence="3" id="KW-1185">Reference proteome</keyword>
<proteinExistence type="predicted"/>
<dbReference type="NCBIfam" id="NF041681">
    <property type="entry name" value="HGxxPAAW"/>
    <property type="match status" value="1"/>
</dbReference>
<sequence length="88" mass="9280">MSTRPGITEQHAADLAVAEYDPAFVDPGHGHSRAAWVSIVVMLVAIAAGTVFFFLDQPLLVWISAGVLVIGAILWPVLAKAGFGEQGH</sequence>
<organism evidence="2 3">
    <name type="scientific">Agrococcus terreus</name>
    <dbReference type="NCBI Taxonomy" id="574649"/>
    <lineage>
        <taxon>Bacteria</taxon>
        <taxon>Bacillati</taxon>
        <taxon>Actinomycetota</taxon>
        <taxon>Actinomycetes</taxon>
        <taxon>Micrococcales</taxon>
        <taxon>Microbacteriaceae</taxon>
        <taxon>Agrococcus</taxon>
    </lineage>
</organism>
<keyword evidence="1" id="KW-1133">Transmembrane helix</keyword>
<keyword evidence="1" id="KW-0472">Membrane</keyword>
<protein>
    <recommendedName>
        <fullName evidence="4">DUF3040 domain-containing protein</fullName>
    </recommendedName>
</protein>
<dbReference type="EMBL" id="BMLM01000001">
    <property type="protein sequence ID" value="GGN83698.1"/>
    <property type="molecule type" value="Genomic_DNA"/>
</dbReference>
<feature type="transmembrane region" description="Helical" evidence="1">
    <location>
        <begin position="60"/>
        <end position="78"/>
    </location>
</feature>
<evidence type="ECO:0000256" key="1">
    <source>
        <dbReference type="SAM" id="Phobius"/>
    </source>
</evidence>
<name>A0ABQ2KLS8_9MICO</name>
<dbReference type="Pfam" id="PF20447">
    <property type="entry name" value="DUF6704"/>
    <property type="match status" value="1"/>
</dbReference>
<gene>
    <name evidence="2" type="ORF">GCM10010968_14730</name>
</gene>
<evidence type="ECO:0008006" key="4">
    <source>
        <dbReference type="Google" id="ProtNLM"/>
    </source>
</evidence>
<dbReference type="Proteomes" id="UP000626982">
    <property type="component" value="Unassembled WGS sequence"/>
</dbReference>
<reference evidence="3" key="1">
    <citation type="journal article" date="2019" name="Int. J. Syst. Evol. Microbiol.">
        <title>The Global Catalogue of Microorganisms (GCM) 10K type strain sequencing project: providing services to taxonomists for standard genome sequencing and annotation.</title>
        <authorList>
            <consortium name="The Broad Institute Genomics Platform"/>
            <consortium name="The Broad Institute Genome Sequencing Center for Infectious Disease"/>
            <person name="Wu L."/>
            <person name="Ma J."/>
        </authorList>
    </citation>
    <scope>NUCLEOTIDE SEQUENCE [LARGE SCALE GENOMIC DNA]</scope>
    <source>
        <strain evidence="3">CGMCC 1.6960</strain>
    </source>
</reference>
<accession>A0ABQ2KLS8</accession>
<evidence type="ECO:0000313" key="2">
    <source>
        <dbReference type="EMBL" id="GGN83698.1"/>
    </source>
</evidence>